<keyword evidence="13" id="KW-1185">Reference proteome</keyword>
<keyword evidence="4" id="KW-0862">Zinc</keyword>
<comment type="subcellular location">
    <subcellularLocation>
        <location evidence="1">Nucleus</location>
    </subcellularLocation>
</comment>
<dbReference type="Proteomes" id="UP000410492">
    <property type="component" value="Unassembled WGS sequence"/>
</dbReference>
<proteinExistence type="predicted"/>
<feature type="compositionally biased region" description="Basic and acidic residues" evidence="9">
    <location>
        <begin position="30"/>
        <end position="56"/>
    </location>
</feature>
<evidence type="ECO:0000259" key="11">
    <source>
        <dbReference type="PROSITE" id="PS50199"/>
    </source>
</evidence>
<feature type="compositionally biased region" description="Polar residues" evidence="9">
    <location>
        <begin position="465"/>
        <end position="474"/>
    </location>
</feature>
<dbReference type="GO" id="GO:0000398">
    <property type="term" value="P:mRNA splicing, via spliceosome"/>
    <property type="evidence" value="ECO:0007669"/>
    <property type="project" value="TreeGrafter"/>
</dbReference>
<evidence type="ECO:0000313" key="12">
    <source>
        <dbReference type="EMBL" id="VEN55587.1"/>
    </source>
</evidence>
<name>A0A653D8D7_CALMS</name>
<feature type="region of interest" description="Disordered" evidence="9">
    <location>
        <begin position="463"/>
        <end position="484"/>
    </location>
</feature>
<reference evidence="12 13" key="1">
    <citation type="submission" date="2019-01" db="EMBL/GenBank/DDBJ databases">
        <authorList>
            <person name="Sayadi A."/>
        </authorList>
    </citation>
    <scope>NUCLEOTIDE SEQUENCE [LARGE SCALE GENOMIC DNA]</scope>
</reference>
<dbReference type="AlphaFoldDB" id="A0A653D8D7"/>
<dbReference type="PANTHER" id="PTHR13948">
    <property type="entry name" value="RNA-BINDING PROTEIN"/>
    <property type="match status" value="1"/>
</dbReference>
<dbReference type="InterPro" id="IPR000504">
    <property type="entry name" value="RRM_dom"/>
</dbReference>
<keyword evidence="3 8" id="KW-0863">Zinc-finger</keyword>
<dbReference type="InterPro" id="IPR001876">
    <property type="entry name" value="Znf_RanBP2"/>
</dbReference>
<evidence type="ECO:0008006" key="14">
    <source>
        <dbReference type="Google" id="ProtNLM"/>
    </source>
</evidence>
<evidence type="ECO:0000256" key="8">
    <source>
        <dbReference type="PROSITE-ProRule" id="PRU00322"/>
    </source>
</evidence>
<dbReference type="PROSITE" id="PS01358">
    <property type="entry name" value="ZF_RANBP2_1"/>
    <property type="match status" value="1"/>
</dbReference>
<dbReference type="GO" id="GO:0003723">
    <property type="term" value="F:RNA binding"/>
    <property type="evidence" value="ECO:0007669"/>
    <property type="project" value="UniProtKB-UniRule"/>
</dbReference>
<dbReference type="InterPro" id="IPR036443">
    <property type="entry name" value="Znf_RanBP2_sf"/>
</dbReference>
<evidence type="ECO:0000256" key="3">
    <source>
        <dbReference type="ARBA" id="ARBA00022771"/>
    </source>
</evidence>
<evidence type="ECO:0000256" key="7">
    <source>
        <dbReference type="PROSITE-ProRule" id="PRU00176"/>
    </source>
</evidence>
<organism evidence="12 13">
    <name type="scientific">Callosobruchus maculatus</name>
    <name type="common">Southern cowpea weevil</name>
    <name type="synonym">Pulse bruchid</name>
    <dbReference type="NCBI Taxonomy" id="64391"/>
    <lineage>
        <taxon>Eukaryota</taxon>
        <taxon>Metazoa</taxon>
        <taxon>Ecdysozoa</taxon>
        <taxon>Arthropoda</taxon>
        <taxon>Hexapoda</taxon>
        <taxon>Insecta</taxon>
        <taxon>Pterygota</taxon>
        <taxon>Neoptera</taxon>
        <taxon>Endopterygota</taxon>
        <taxon>Coleoptera</taxon>
        <taxon>Polyphaga</taxon>
        <taxon>Cucujiformia</taxon>
        <taxon>Chrysomeloidea</taxon>
        <taxon>Chrysomelidae</taxon>
        <taxon>Bruchinae</taxon>
        <taxon>Bruchini</taxon>
        <taxon>Callosobruchus</taxon>
    </lineage>
</organism>
<feature type="compositionally biased region" description="Basic and acidic residues" evidence="9">
    <location>
        <begin position="84"/>
        <end position="108"/>
    </location>
</feature>
<dbReference type="GO" id="GO:0005634">
    <property type="term" value="C:nucleus"/>
    <property type="evidence" value="ECO:0007669"/>
    <property type="project" value="UniProtKB-SubCell"/>
</dbReference>
<keyword evidence="2" id="KW-0479">Metal-binding</keyword>
<dbReference type="GO" id="GO:0008270">
    <property type="term" value="F:zinc ion binding"/>
    <property type="evidence" value="ECO:0007669"/>
    <property type="project" value="UniProtKB-KW"/>
</dbReference>
<feature type="non-terminal residue" evidence="12">
    <location>
        <position position="1"/>
    </location>
</feature>
<dbReference type="Gene3D" id="3.30.70.330">
    <property type="match status" value="2"/>
</dbReference>
<dbReference type="SMART" id="SM00360">
    <property type="entry name" value="RRM"/>
    <property type="match status" value="1"/>
</dbReference>
<evidence type="ECO:0000256" key="1">
    <source>
        <dbReference type="ARBA" id="ARBA00004123"/>
    </source>
</evidence>
<dbReference type="SUPFAM" id="SSF54928">
    <property type="entry name" value="RNA-binding domain, RBD"/>
    <property type="match status" value="1"/>
</dbReference>
<dbReference type="PROSITE" id="PS50199">
    <property type="entry name" value="ZF_RANBP2_2"/>
    <property type="match status" value="1"/>
</dbReference>
<dbReference type="Pfam" id="PF00076">
    <property type="entry name" value="RRM_1"/>
    <property type="match status" value="1"/>
</dbReference>
<evidence type="ECO:0000256" key="2">
    <source>
        <dbReference type="ARBA" id="ARBA00022723"/>
    </source>
</evidence>
<dbReference type="InterPro" id="IPR012677">
    <property type="entry name" value="Nucleotide-bd_a/b_plait_sf"/>
</dbReference>
<feature type="region of interest" description="Disordered" evidence="9">
    <location>
        <begin position="1"/>
        <end position="124"/>
    </location>
</feature>
<evidence type="ECO:0000256" key="6">
    <source>
        <dbReference type="ARBA" id="ARBA00023242"/>
    </source>
</evidence>
<accession>A0A653D8D7</accession>
<dbReference type="OrthoDB" id="29221at2759"/>
<feature type="compositionally biased region" description="Basic and acidic residues" evidence="9">
    <location>
        <begin position="1"/>
        <end position="23"/>
    </location>
</feature>
<feature type="domain" description="RRM" evidence="10">
    <location>
        <begin position="134"/>
        <end position="215"/>
    </location>
</feature>
<dbReference type="Gene3D" id="4.10.1060.10">
    <property type="entry name" value="Zinc finger, RanBP2-type"/>
    <property type="match status" value="1"/>
</dbReference>
<evidence type="ECO:0000313" key="13">
    <source>
        <dbReference type="Proteomes" id="UP000410492"/>
    </source>
</evidence>
<evidence type="ECO:0000256" key="9">
    <source>
        <dbReference type="SAM" id="MobiDB-lite"/>
    </source>
</evidence>
<evidence type="ECO:0000256" key="5">
    <source>
        <dbReference type="ARBA" id="ARBA00022884"/>
    </source>
</evidence>
<dbReference type="PROSITE" id="PS50102">
    <property type="entry name" value="RRM"/>
    <property type="match status" value="1"/>
</dbReference>
<protein>
    <recommendedName>
        <fullName evidence="14">RanBP2-type domain-containing protein</fullName>
    </recommendedName>
</protein>
<evidence type="ECO:0000259" key="10">
    <source>
        <dbReference type="PROSITE" id="PS50102"/>
    </source>
</evidence>
<dbReference type="PANTHER" id="PTHR13948:SF3">
    <property type="entry name" value="FI21118P1"/>
    <property type="match status" value="1"/>
</dbReference>
<sequence>LFSDHNDHGDRRESDYDSDWEQHSRHKERGRSWDRDRKSRSRSTDYRDRDREPERRNVHRHRDRDRERDKDRRGRRRSRSGNSRWDRKSEDRKRERDRYRDDDRESDSGRSPTGGLLGASGSEIIGYKSQPPNNTIMIRGLAQHISEYDIRQDIIQCELMPKDIRLIRKKDTGTSRGFAFVEFATLHEAVRWMEIKQGVLMLQDHYRASMQYSIPKEGLSAEKPINYKASADWFCIKCGAQNFKRRDNCFKCHASRTESEEGGSGSDEVCAYPTKTIMMRNLDALTTEDSVMAVLNTVIPDLVKSISAVCVGRDLLTSTSRGLCYLGTESTIDALAIFGSLNNLKTPLTIDGKSVIISYCKYNMGDTKRAYSQADYEAFPNAAVPSTYELADVDSLAEYSARRYAKTPQEYSNYLEYYRNYFSQQISSGHSVTLHQDNQMDAANAAAAVAQSAIQQVNANKNYCEPTSSSSLPTGTDGKKYREY</sequence>
<feature type="domain" description="RanBP2-type" evidence="11">
    <location>
        <begin position="228"/>
        <end position="258"/>
    </location>
</feature>
<dbReference type="EMBL" id="CAACVG010010338">
    <property type="protein sequence ID" value="VEN55587.1"/>
    <property type="molecule type" value="Genomic_DNA"/>
</dbReference>
<dbReference type="InterPro" id="IPR035979">
    <property type="entry name" value="RBD_domain_sf"/>
</dbReference>
<keyword evidence="5 7" id="KW-0694">RNA-binding</keyword>
<dbReference type="SMART" id="SM00547">
    <property type="entry name" value="ZnF_RBZ"/>
    <property type="match status" value="1"/>
</dbReference>
<evidence type="ECO:0000256" key="4">
    <source>
        <dbReference type="ARBA" id="ARBA00022833"/>
    </source>
</evidence>
<dbReference type="SUPFAM" id="SSF90209">
    <property type="entry name" value="Ran binding protein zinc finger-like"/>
    <property type="match status" value="1"/>
</dbReference>
<gene>
    <name evidence="12" type="ORF">CALMAC_LOCUS14731</name>
</gene>
<keyword evidence="6" id="KW-0539">Nucleus</keyword>